<dbReference type="Proteomes" id="UP000282656">
    <property type="component" value="Unassembled WGS sequence"/>
</dbReference>
<proteinExistence type="predicted"/>
<dbReference type="InterPro" id="IPR016181">
    <property type="entry name" value="Acyl_CoA_acyltransferase"/>
</dbReference>
<dbReference type="InterPro" id="IPR000182">
    <property type="entry name" value="GNAT_dom"/>
</dbReference>
<dbReference type="Pfam" id="PF21926">
    <property type="entry name" value="FeeM"/>
    <property type="match status" value="1"/>
</dbReference>
<dbReference type="SUPFAM" id="SSF55729">
    <property type="entry name" value="Acyl-CoA N-acyltransferases (Nat)"/>
    <property type="match status" value="1"/>
</dbReference>
<feature type="domain" description="N-acetyltransferase" evidence="2">
    <location>
        <begin position="63"/>
        <end position="221"/>
    </location>
</feature>
<evidence type="ECO:0000313" key="3">
    <source>
        <dbReference type="EMBL" id="RKH59937.1"/>
    </source>
</evidence>
<reference evidence="4" key="1">
    <citation type="submission" date="2018-09" db="EMBL/GenBank/DDBJ databases">
        <authorList>
            <person name="Livingstone P.G."/>
            <person name="Whitworth D.E."/>
        </authorList>
    </citation>
    <scope>NUCLEOTIDE SEQUENCE [LARGE SCALE GENOMIC DNA]</scope>
    <source>
        <strain evidence="4">AB047A</strain>
    </source>
</reference>
<feature type="region of interest" description="Disordered" evidence="1">
    <location>
        <begin position="1"/>
        <end position="31"/>
    </location>
</feature>
<dbReference type="AlphaFoldDB" id="A0A3A8PTZ7"/>
<protein>
    <recommendedName>
        <fullName evidence="2">N-acetyltransferase domain-containing protein</fullName>
    </recommendedName>
</protein>
<accession>A0A3A8PTZ7</accession>
<keyword evidence="4" id="KW-1185">Reference proteome</keyword>
<evidence type="ECO:0000256" key="1">
    <source>
        <dbReference type="SAM" id="MobiDB-lite"/>
    </source>
</evidence>
<dbReference type="EMBL" id="RAWM01000158">
    <property type="protein sequence ID" value="RKH59937.1"/>
    <property type="molecule type" value="Genomic_DNA"/>
</dbReference>
<evidence type="ECO:0000313" key="4">
    <source>
        <dbReference type="Proteomes" id="UP000282656"/>
    </source>
</evidence>
<name>A0A3A8PTZ7_9BACT</name>
<evidence type="ECO:0000259" key="2">
    <source>
        <dbReference type="PROSITE" id="PS51186"/>
    </source>
</evidence>
<organism evidence="3 4">
    <name type="scientific">Corallococcus interemptor</name>
    <dbReference type="NCBI Taxonomy" id="2316720"/>
    <lineage>
        <taxon>Bacteria</taxon>
        <taxon>Pseudomonadati</taxon>
        <taxon>Myxococcota</taxon>
        <taxon>Myxococcia</taxon>
        <taxon>Myxococcales</taxon>
        <taxon>Cystobacterineae</taxon>
        <taxon>Myxococcaceae</taxon>
        <taxon>Corallococcus</taxon>
    </lineage>
</organism>
<gene>
    <name evidence="3" type="ORF">D7X96_34550</name>
</gene>
<dbReference type="GO" id="GO:0016747">
    <property type="term" value="F:acyltransferase activity, transferring groups other than amino-acyl groups"/>
    <property type="evidence" value="ECO:0007669"/>
    <property type="project" value="InterPro"/>
</dbReference>
<dbReference type="Gene3D" id="3.40.630.30">
    <property type="match status" value="1"/>
</dbReference>
<dbReference type="InterPro" id="IPR054597">
    <property type="entry name" value="FeeM_cat"/>
</dbReference>
<sequence length="264" mass="29206">MPLRRRPPLATASRSQRGKSVADTGGGVSRDPELASRLAAMGVLETRMAGLGAGQPPVVMAGPFFHATDPAEVQRVRQFRDAQYRARLSYLLSPEQLQLDWRLELDERSAHFHASRDGQLLGSLRITPAPFEFQALAPSLEAEAPRFQGYAEFSRLVVDPEARSPSVTPRLLIAACTWAMTEGYVGIAGLCRRAARTVFERYGLAAASEEQHRVPMRGPQPYTLMGGTWPQLIAASTRMSERLTRLRMNDSPDAYSRLVEVEQT</sequence>
<dbReference type="PROSITE" id="PS51186">
    <property type="entry name" value="GNAT"/>
    <property type="match status" value="1"/>
</dbReference>
<comment type="caution">
    <text evidence="3">The sequence shown here is derived from an EMBL/GenBank/DDBJ whole genome shotgun (WGS) entry which is preliminary data.</text>
</comment>